<dbReference type="AlphaFoldDB" id="A0A0R3UN09"/>
<proteinExistence type="predicted"/>
<sequence length="113" mass="12252">MYDNEVARTSQPVAVRSTHCHHKANKTVTYGSYESHQMECMNDPAGFSEPASLEDEEEDGLAMMVGHIKDAPTPLNSVVADSPFANMLIGEGLANQSSKFSLHSLLHGAVSLY</sequence>
<evidence type="ECO:0000313" key="1">
    <source>
        <dbReference type="EMBL" id="VDD83151.1"/>
    </source>
</evidence>
<keyword evidence="2" id="KW-1185">Reference proteome</keyword>
<evidence type="ECO:0000313" key="3">
    <source>
        <dbReference type="WBParaSite" id="MCU_007993-RA"/>
    </source>
</evidence>
<dbReference type="WBParaSite" id="MCU_007993-RA">
    <property type="protein sequence ID" value="MCU_007993-RA"/>
    <property type="gene ID" value="MCU_007993"/>
</dbReference>
<evidence type="ECO:0000313" key="2">
    <source>
        <dbReference type="Proteomes" id="UP000267029"/>
    </source>
</evidence>
<dbReference type="Proteomes" id="UP000267029">
    <property type="component" value="Unassembled WGS sequence"/>
</dbReference>
<protein>
    <submittedName>
        <fullName evidence="3">Elf-1_N domain-containing protein</fullName>
    </submittedName>
</protein>
<name>A0A0R3UN09_MESCO</name>
<reference evidence="3" key="2">
    <citation type="submission" date="2019-11" db="UniProtKB">
        <authorList>
            <consortium name="WormBaseParasite"/>
        </authorList>
    </citation>
    <scope>IDENTIFICATION</scope>
</reference>
<accession>A0A0R3UN09</accession>
<dbReference type="EMBL" id="UXSR01005651">
    <property type="protein sequence ID" value="VDD83151.1"/>
    <property type="molecule type" value="Genomic_DNA"/>
</dbReference>
<organism evidence="1 2">
    <name type="scientific">Mesocestoides corti</name>
    <name type="common">Flatworm</name>
    <dbReference type="NCBI Taxonomy" id="53468"/>
    <lineage>
        <taxon>Eukaryota</taxon>
        <taxon>Metazoa</taxon>
        <taxon>Spiralia</taxon>
        <taxon>Lophotrochozoa</taxon>
        <taxon>Platyhelminthes</taxon>
        <taxon>Cestoda</taxon>
        <taxon>Eucestoda</taxon>
        <taxon>Cyclophyllidea</taxon>
        <taxon>Mesocestoididae</taxon>
        <taxon>Mesocestoides</taxon>
    </lineage>
</organism>
<gene>
    <name evidence="1" type="ORF">MCOS_LOCUS9154</name>
</gene>
<reference evidence="1 2" key="1">
    <citation type="submission" date="2018-10" db="EMBL/GenBank/DDBJ databases">
        <authorList>
            <consortium name="Pathogen Informatics"/>
        </authorList>
    </citation>
    <scope>NUCLEOTIDE SEQUENCE [LARGE SCALE GENOMIC DNA]</scope>
</reference>